<feature type="compositionally biased region" description="Basic and acidic residues" evidence="14">
    <location>
        <begin position="131"/>
        <end position="140"/>
    </location>
</feature>
<dbReference type="Pfam" id="PF13891">
    <property type="entry name" value="zf-C3HC3H_KANSL2"/>
    <property type="match status" value="1"/>
</dbReference>
<evidence type="ECO:0000313" key="16">
    <source>
        <dbReference type="EMBL" id="GMT18914.1"/>
    </source>
</evidence>
<dbReference type="GO" id="GO:0005634">
    <property type="term" value="C:nucleus"/>
    <property type="evidence" value="ECO:0007669"/>
    <property type="project" value="UniProtKB-SubCell"/>
</dbReference>
<evidence type="ECO:0000256" key="10">
    <source>
        <dbReference type="ARBA" id="ARBA00032947"/>
    </source>
</evidence>
<evidence type="ECO:0000256" key="13">
    <source>
        <dbReference type="ARBA" id="ARBA00093543"/>
    </source>
</evidence>
<keyword evidence="7" id="KW-0156">Chromatin regulator</keyword>
<dbReference type="AlphaFoldDB" id="A0AAV5VKI5"/>
<feature type="compositionally biased region" description="Basic residues" evidence="14">
    <location>
        <begin position="92"/>
        <end position="101"/>
    </location>
</feature>
<evidence type="ECO:0000256" key="7">
    <source>
        <dbReference type="ARBA" id="ARBA00022853"/>
    </source>
</evidence>
<feature type="region of interest" description="Disordered" evidence="14">
    <location>
        <begin position="15"/>
        <end position="144"/>
    </location>
</feature>
<evidence type="ECO:0000256" key="14">
    <source>
        <dbReference type="SAM" id="MobiDB-lite"/>
    </source>
</evidence>
<keyword evidence="4" id="KW-1017">Isopeptide bond</keyword>
<keyword evidence="17" id="KW-1185">Reference proteome</keyword>
<evidence type="ECO:0000256" key="8">
    <source>
        <dbReference type="ARBA" id="ARBA00023128"/>
    </source>
</evidence>
<keyword evidence="5" id="KW-0597">Phosphoprotein</keyword>
<evidence type="ECO:0000256" key="2">
    <source>
        <dbReference type="ARBA" id="ARBA00004173"/>
    </source>
</evidence>
<comment type="subunit">
    <text evidence="13">Component of the NSL complex at least composed of KAT8/MOF, KANSL1, KANSL2, KANSL3, MCRS1, PHF20, OGT1/OGT, WDR5 and HCFC1.</text>
</comment>
<feature type="compositionally biased region" description="Low complexity" evidence="14">
    <location>
        <begin position="15"/>
        <end position="32"/>
    </location>
</feature>
<keyword evidence="8" id="KW-0496">Mitochondrion</keyword>
<feature type="compositionally biased region" description="Basic and acidic residues" evidence="14">
    <location>
        <begin position="102"/>
        <end position="123"/>
    </location>
</feature>
<reference evidence="16" key="1">
    <citation type="submission" date="2023-10" db="EMBL/GenBank/DDBJ databases">
        <title>Genome assembly of Pristionchus species.</title>
        <authorList>
            <person name="Yoshida K."/>
            <person name="Sommer R.J."/>
        </authorList>
    </citation>
    <scope>NUCLEOTIDE SEQUENCE</scope>
    <source>
        <strain evidence="16">RS5133</strain>
    </source>
</reference>
<keyword evidence="6" id="KW-0832">Ubl conjugation</keyword>
<sequence>DYRSLYIRFAASLCSPSLPSSKMSTPSTMEAQSTEEQEETELEDHFDSSSSHVHDSSKEGEGDESTAKPKRTRKSTQRFLETFMDEELSFAHKSKKKKPPHKRMDESGHSHSDNGDLLSDAHNEPSGSHESMVEESEKKTRVVPGKSHIQCTFMESKKKSNSQCKQRAIEGFLFCIWHILNDPQAPYKRCEHMRQVVKKDGVERRVQCKTAIKKSQNPPLCLAHSDNNRTKRKRKRESMPSPSSLTKGSPVVSVSLNKSSPSSPSSSIFNFRNEDFVLDIDEAIDNMGNMDDMFDTFDDFNSIDNLEEEEEEKKEMKKEEEEEGEKTVKTETNCEYEDDLSEYERELMNILVVPPFTMGQKLNQRMNKMRETFKSPIAFWKASALFPDVPYTVEKYSEQFVSEGQFEKINVPVARKEELRILLLDPEVREEIKLLHEYNMGLLREMTCMERTLLNWTGRHQ</sequence>
<dbReference type="GO" id="GO:0044545">
    <property type="term" value="C:NSL complex"/>
    <property type="evidence" value="ECO:0007669"/>
    <property type="project" value="TreeGrafter"/>
</dbReference>
<feature type="region of interest" description="Disordered" evidence="14">
    <location>
        <begin position="307"/>
        <end position="331"/>
    </location>
</feature>
<dbReference type="InterPro" id="IPR026316">
    <property type="entry name" value="NSL2"/>
</dbReference>
<dbReference type="GO" id="GO:0005739">
    <property type="term" value="C:mitochondrion"/>
    <property type="evidence" value="ECO:0007669"/>
    <property type="project" value="UniProtKB-SubCell"/>
</dbReference>
<protein>
    <recommendedName>
        <fullName evidence="3">KAT8 regulatory NSL complex subunit 2</fullName>
    </recommendedName>
    <alternativeName>
        <fullName evidence="11">NSL complex protein NSL2</fullName>
    </alternativeName>
    <alternativeName>
        <fullName evidence="10">Non-specific lethal 2 homolog</fullName>
    </alternativeName>
</protein>
<keyword evidence="9" id="KW-0539">Nucleus</keyword>
<feature type="compositionally biased region" description="Basic and acidic residues" evidence="14">
    <location>
        <begin position="313"/>
        <end position="329"/>
    </location>
</feature>
<feature type="domain" description="KANL2-like probable zinc-finger" evidence="15">
    <location>
        <begin position="161"/>
        <end position="225"/>
    </location>
</feature>
<dbReference type="PANTHER" id="PTHR13453">
    <property type="entry name" value="KAT8 REGULATORY NSL COMPLEX SUBUNIT 2"/>
    <property type="match status" value="1"/>
</dbReference>
<evidence type="ECO:0000259" key="15">
    <source>
        <dbReference type="Pfam" id="PF13891"/>
    </source>
</evidence>
<organism evidence="16 17">
    <name type="scientific">Pristionchus fissidentatus</name>
    <dbReference type="NCBI Taxonomy" id="1538716"/>
    <lineage>
        <taxon>Eukaryota</taxon>
        <taxon>Metazoa</taxon>
        <taxon>Ecdysozoa</taxon>
        <taxon>Nematoda</taxon>
        <taxon>Chromadorea</taxon>
        <taxon>Rhabditida</taxon>
        <taxon>Rhabditina</taxon>
        <taxon>Diplogasteromorpha</taxon>
        <taxon>Diplogasteroidea</taxon>
        <taxon>Neodiplogasteridae</taxon>
        <taxon>Pristionchus</taxon>
    </lineage>
</organism>
<name>A0AAV5VKI5_9BILA</name>
<dbReference type="PANTHER" id="PTHR13453:SF1">
    <property type="entry name" value="KAT8 REGULATORY NSL COMPLEX SUBUNIT 2"/>
    <property type="match status" value="1"/>
</dbReference>
<feature type="compositionally biased region" description="Basic and acidic residues" evidence="14">
    <location>
        <begin position="43"/>
        <end position="60"/>
    </location>
</feature>
<feature type="compositionally biased region" description="Acidic residues" evidence="14">
    <location>
        <begin position="33"/>
        <end position="42"/>
    </location>
</feature>
<dbReference type="EMBL" id="BTSY01000003">
    <property type="protein sequence ID" value="GMT18914.1"/>
    <property type="molecule type" value="Genomic_DNA"/>
</dbReference>
<comment type="caution">
    <text evidence="16">The sequence shown here is derived from an EMBL/GenBank/DDBJ whole genome shotgun (WGS) entry which is preliminary data.</text>
</comment>
<dbReference type="InterPro" id="IPR025927">
    <property type="entry name" value="Znf_KANL2-like"/>
</dbReference>
<dbReference type="Proteomes" id="UP001432322">
    <property type="component" value="Unassembled WGS sequence"/>
</dbReference>
<evidence type="ECO:0000256" key="1">
    <source>
        <dbReference type="ARBA" id="ARBA00004123"/>
    </source>
</evidence>
<evidence type="ECO:0000256" key="3">
    <source>
        <dbReference type="ARBA" id="ARBA00015508"/>
    </source>
</evidence>
<evidence type="ECO:0000256" key="4">
    <source>
        <dbReference type="ARBA" id="ARBA00022499"/>
    </source>
</evidence>
<dbReference type="GO" id="GO:0006325">
    <property type="term" value="P:chromatin organization"/>
    <property type="evidence" value="ECO:0007669"/>
    <property type="project" value="UniProtKB-KW"/>
</dbReference>
<evidence type="ECO:0000256" key="6">
    <source>
        <dbReference type="ARBA" id="ARBA00022843"/>
    </source>
</evidence>
<evidence type="ECO:0000313" key="17">
    <source>
        <dbReference type="Proteomes" id="UP001432322"/>
    </source>
</evidence>
<feature type="non-terminal residue" evidence="16">
    <location>
        <position position="1"/>
    </location>
</feature>
<proteinExistence type="predicted"/>
<evidence type="ECO:0000256" key="5">
    <source>
        <dbReference type="ARBA" id="ARBA00022553"/>
    </source>
</evidence>
<feature type="compositionally biased region" description="Low complexity" evidence="14">
    <location>
        <begin position="249"/>
        <end position="266"/>
    </location>
</feature>
<feature type="region of interest" description="Disordered" evidence="14">
    <location>
        <begin position="217"/>
        <end position="266"/>
    </location>
</feature>
<evidence type="ECO:0000256" key="11">
    <source>
        <dbReference type="ARBA" id="ARBA00033378"/>
    </source>
</evidence>
<comment type="subcellular location">
    <subcellularLocation>
        <location evidence="2">Mitochondrion</location>
    </subcellularLocation>
    <subcellularLocation>
        <location evidence="1">Nucleus</location>
    </subcellularLocation>
</comment>
<evidence type="ECO:0000256" key="12">
    <source>
        <dbReference type="ARBA" id="ARBA00093359"/>
    </source>
</evidence>
<gene>
    <name evidence="16" type="ORF">PFISCL1PPCAC_10211</name>
</gene>
<comment type="function">
    <text evidence="12">Non-catalytic component of the NSL histone acetyltransferase complex, a multiprotein complex that mediates histone H4 acetylation at 'Lys-5'- and 'Lys-8' (H4K5ac and H4K8ac) at transcription start sites and promotes transcription initiation. Required for NSL complex stability and for transcription of intraciliary transport genes in both ciliated and non-ciliated cells by regulating histone H4 acetylation at 'Lys-5'- and 'Lys-12' (H4K5ac and H4K12ac). This is necessary for cilium assembly in ciliated cells and for organization of the microtubule cytoskeleton in non-ciliated cells. Required within the NSL complex to maintain nuclear architecture stability by promoting KAT8-mediated acetylation of lamin LMNA.</text>
</comment>
<accession>A0AAV5VKI5</accession>
<evidence type="ECO:0000256" key="9">
    <source>
        <dbReference type="ARBA" id="ARBA00023242"/>
    </source>
</evidence>